<gene>
    <name evidence="6" type="ORF">CBR_g39324</name>
</gene>
<comment type="subcellular location">
    <subcellularLocation>
        <location evidence="1">Nucleus</location>
    </subcellularLocation>
</comment>
<evidence type="ECO:0000256" key="3">
    <source>
        <dbReference type="ARBA" id="ARBA00022478"/>
    </source>
</evidence>
<dbReference type="AlphaFoldDB" id="A0A388K151"/>
<dbReference type="InterPro" id="IPR036390">
    <property type="entry name" value="WH_DNA-bd_sf"/>
</dbReference>
<name>A0A388K151_CHABU</name>
<dbReference type="GO" id="GO:0006383">
    <property type="term" value="P:transcription by RNA polymerase III"/>
    <property type="evidence" value="ECO:0007669"/>
    <property type="project" value="InterPro"/>
</dbReference>
<comment type="similarity">
    <text evidence="2">Belongs to the eukaryotic RPC34/RPC39 RNA polymerase subunit family.</text>
</comment>
<dbReference type="EMBL" id="BFEA01000042">
    <property type="protein sequence ID" value="GBG63780.1"/>
    <property type="molecule type" value="Genomic_DNA"/>
</dbReference>
<proteinExistence type="inferred from homology"/>
<evidence type="ECO:0000256" key="5">
    <source>
        <dbReference type="ARBA" id="ARBA00023242"/>
    </source>
</evidence>
<dbReference type="GO" id="GO:0005666">
    <property type="term" value="C:RNA polymerase III complex"/>
    <property type="evidence" value="ECO:0007669"/>
    <property type="project" value="InterPro"/>
</dbReference>
<dbReference type="OrthoDB" id="613763at2759"/>
<evidence type="ECO:0000256" key="4">
    <source>
        <dbReference type="ARBA" id="ARBA00023163"/>
    </source>
</evidence>
<protein>
    <submittedName>
        <fullName evidence="6">Uncharacterized protein</fullName>
    </submittedName>
</protein>
<organism evidence="6 7">
    <name type="scientific">Chara braunii</name>
    <name type="common">Braun's stonewort</name>
    <dbReference type="NCBI Taxonomy" id="69332"/>
    <lineage>
        <taxon>Eukaryota</taxon>
        <taxon>Viridiplantae</taxon>
        <taxon>Streptophyta</taxon>
        <taxon>Charophyceae</taxon>
        <taxon>Charales</taxon>
        <taxon>Characeae</taxon>
        <taxon>Chara</taxon>
    </lineage>
</organism>
<dbReference type="Gramene" id="GBG63780">
    <property type="protein sequence ID" value="GBG63780"/>
    <property type="gene ID" value="CBR_g39324"/>
</dbReference>
<dbReference type="Proteomes" id="UP000265515">
    <property type="component" value="Unassembled WGS sequence"/>
</dbReference>
<keyword evidence="7" id="KW-1185">Reference proteome</keyword>
<sequence>MARPVKAGSSTVPANLAIFEQAVLGLCKQHPDGVPEKVLEEELPDVSVYDRAQAINSLLQKKELQILKHGNTLVYKEVDQEEAVKFKGLGQDDVLIYQIIQQAGNTGG</sequence>
<keyword evidence="5" id="KW-0539">Nucleus</keyword>
<dbReference type="PANTHER" id="PTHR12780">
    <property type="entry name" value="RNA POLYMERASE III DNA DIRECTED , 39KD SUBUNIT-RELATED"/>
    <property type="match status" value="1"/>
</dbReference>
<dbReference type="Gene3D" id="1.10.10.10">
    <property type="entry name" value="Winged helix-like DNA-binding domain superfamily/Winged helix DNA-binding domain"/>
    <property type="match status" value="1"/>
</dbReference>
<evidence type="ECO:0000313" key="7">
    <source>
        <dbReference type="Proteomes" id="UP000265515"/>
    </source>
</evidence>
<dbReference type="Pfam" id="PF05158">
    <property type="entry name" value="RNA_pol_Rpc34"/>
    <property type="match status" value="1"/>
</dbReference>
<evidence type="ECO:0000313" key="6">
    <source>
        <dbReference type="EMBL" id="GBG63780.1"/>
    </source>
</evidence>
<dbReference type="FunFam" id="1.10.10.10:FF:000237">
    <property type="entry name" value="DNA-directed RNA polymerase III subunit RPC6"/>
    <property type="match status" value="1"/>
</dbReference>
<comment type="caution">
    <text evidence="6">The sequence shown here is derived from an EMBL/GenBank/DDBJ whole genome shotgun (WGS) entry which is preliminary data.</text>
</comment>
<dbReference type="InterPro" id="IPR016049">
    <property type="entry name" value="RNA_pol_Rpc34-like"/>
</dbReference>
<dbReference type="STRING" id="69332.A0A388K151"/>
<keyword evidence="4" id="KW-0804">Transcription</keyword>
<reference evidence="6 7" key="1">
    <citation type="journal article" date="2018" name="Cell">
        <title>The Chara Genome: Secondary Complexity and Implications for Plant Terrestrialization.</title>
        <authorList>
            <person name="Nishiyama T."/>
            <person name="Sakayama H."/>
            <person name="Vries J.D."/>
            <person name="Buschmann H."/>
            <person name="Saint-Marcoux D."/>
            <person name="Ullrich K.K."/>
            <person name="Haas F.B."/>
            <person name="Vanderstraeten L."/>
            <person name="Becker D."/>
            <person name="Lang D."/>
            <person name="Vosolsobe S."/>
            <person name="Rombauts S."/>
            <person name="Wilhelmsson P.K.I."/>
            <person name="Janitza P."/>
            <person name="Kern R."/>
            <person name="Heyl A."/>
            <person name="Rumpler F."/>
            <person name="Villalobos L.I.A.C."/>
            <person name="Clay J.M."/>
            <person name="Skokan R."/>
            <person name="Toyoda A."/>
            <person name="Suzuki Y."/>
            <person name="Kagoshima H."/>
            <person name="Schijlen E."/>
            <person name="Tajeshwar N."/>
            <person name="Catarino B."/>
            <person name="Hetherington A.J."/>
            <person name="Saltykova A."/>
            <person name="Bonnot C."/>
            <person name="Breuninger H."/>
            <person name="Symeonidi A."/>
            <person name="Radhakrishnan G.V."/>
            <person name="Van Nieuwerburgh F."/>
            <person name="Deforce D."/>
            <person name="Chang C."/>
            <person name="Karol K.G."/>
            <person name="Hedrich R."/>
            <person name="Ulvskov P."/>
            <person name="Glockner G."/>
            <person name="Delwiche C.F."/>
            <person name="Petrasek J."/>
            <person name="Van de Peer Y."/>
            <person name="Friml J."/>
            <person name="Beilby M."/>
            <person name="Dolan L."/>
            <person name="Kohara Y."/>
            <person name="Sugano S."/>
            <person name="Fujiyama A."/>
            <person name="Delaux P.-M."/>
            <person name="Quint M."/>
            <person name="TheiBen G."/>
            <person name="Hagemann M."/>
            <person name="Harholt J."/>
            <person name="Dunand C."/>
            <person name="Zachgo S."/>
            <person name="Langdale J."/>
            <person name="Maumus F."/>
            <person name="Straeten D.V.D."/>
            <person name="Gould S.B."/>
            <person name="Rensing S.A."/>
        </authorList>
    </citation>
    <scope>NUCLEOTIDE SEQUENCE [LARGE SCALE GENOMIC DNA]</scope>
    <source>
        <strain evidence="6 7">S276</strain>
    </source>
</reference>
<accession>A0A388K151</accession>
<dbReference type="InterPro" id="IPR036388">
    <property type="entry name" value="WH-like_DNA-bd_sf"/>
</dbReference>
<evidence type="ECO:0000256" key="2">
    <source>
        <dbReference type="ARBA" id="ARBA00011038"/>
    </source>
</evidence>
<keyword evidence="3" id="KW-0240">DNA-directed RNA polymerase</keyword>
<evidence type="ECO:0000256" key="1">
    <source>
        <dbReference type="ARBA" id="ARBA00004123"/>
    </source>
</evidence>
<dbReference type="InterPro" id="IPR007832">
    <property type="entry name" value="RNA_pol_Rpc34"/>
</dbReference>
<dbReference type="SUPFAM" id="SSF46785">
    <property type="entry name" value="Winged helix' DNA-binding domain"/>
    <property type="match status" value="1"/>
</dbReference>